<proteinExistence type="predicted"/>
<keyword evidence="3 6" id="KW-0812">Transmembrane</keyword>
<dbReference type="PATRIC" id="fig|1203610.3.peg.4924"/>
<feature type="transmembrane region" description="Helical" evidence="6">
    <location>
        <begin position="419"/>
        <end position="444"/>
    </location>
</feature>
<comment type="caution">
    <text evidence="9">The sequence shown here is derived from an EMBL/GenBank/DDBJ whole genome shotgun (WGS) entry which is preliminary data.</text>
</comment>
<evidence type="ECO:0000313" key="10">
    <source>
        <dbReference type="Proteomes" id="UP000033035"/>
    </source>
</evidence>
<evidence type="ECO:0000259" key="8">
    <source>
        <dbReference type="Pfam" id="PF12704"/>
    </source>
</evidence>
<dbReference type="PANTHER" id="PTHR30572:SF18">
    <property type="entry name" value="ABC-TYPE MACROLIDE FAMILY EXPORT SYSTEM PERMEASE COMPONENT 2"/>
    <property type="match status" value="1"/>
</dbReference>
<evidence type="ECO:0008006" key="11">
    <source>
        <dbReference type="Google" id="ProtNLM"/>
    </source>
</evidence>
<dbReference type="Pfam" id="PF12704">
    <property type="entry name" value="MacB_PCD"/>
    <property type="match status" value="2"/>
</dbReference>
<reference evidence="9 10" key="1">
    <citation type="submission" date="2013-04" db="EMBL/GenBank/DDBJ databases">
        <title>The Genome Sequence of Parabacteroides gordonii DSM 23371.</title>
        <authorList>
            <consortium name="The Broad Institute Genomics Platform"/>
            <person name="Earl A."/>
            <person name="Ward D."/>
            <person name="Feldgarden M."/>
            <person name="Gevers D."/>
            <person name="Martens E."/>
            <person name="Sakamoto M."/>
            <person name="Benno Y."/>
            <person name="Suzuki N."/>
            <person name="Matsunaga N."/>
            <person name="Koshihara K."/>
            <person name="Seki M."/>
            <person name="Komiya H."/>
            <person name="Walker B."/>
            <person name="Young S."/>
            <person name="Zeng Q."/>
            <person name="Gargeya S."/>
            <person name="Fitzgerald M."/>
            <person name="Haas B."/>
            <person name="Abouelleil A."/>
            <person name="Allen A.W."/>
            <person name="Alvarado L."/>
            <person name="Arachchi H.M."/>
            <person name="Berlin A.M."/>
            <person name="Chapman S.B."/>
            <person name="Gainer-Dewar J."/>
            <person name="Goldberg J."/>
            <person name="Griggs A."/>
            <person name="Gujja S."/>
            <person name="Hansen M."/>
            <person name="Howarth C."/>
            <person name="Imamovic A."/>
            <person name="Ireland A."/>
            <person name="Larimer J."/>
            <person name="McCowan C."/>
            <person name="Murphy C."/>
            <person name="Pearson M."/>
            <person name="Poon T.W."/>
            <person name="Priest M."/>
            <person name="Roberts A."/>
            <person name="Saif S."/>
            <person name="Shea T."/>
            <person name="Sisk P."/>
            <person name="Sykes S."/>
            <person name="Wortman J."/>
            <person name="Nusbaum C."/>
            <person name="Birren B."/>
        </authorList>
    </citation>
    <scope>NUCLEOTIDE SEQUENCE [LARGE SCALE GENOMIC DNA]</scope>
    <source>
        <strain evidence="9 10">MS-1</strain>
    </source>
</reference>
<evidence type="ECO:0000256" key="3">
    <source>
        <dbReference type="ARBA" id="ARBA00022692"/>
    </source>
</evidence>
<comment type="subcellular location">
    <subcellularLocation>
        <location evidence="1">Cell membrane</location>
        <topology evidence="1">Multi-pass membrane protein</topology>
    </subcellularLocation>
</comment>
<name>A0A0F5ISR5_9BACT</name>
<feature type="transmembrane region" description="Helical" evidence="6">
    <location>
        <begin position="281"/>
        <end position="303"/>
    </location>
</feature>
<keyword evidence="2" id="KW-1003">Cell membrane</keyword>
<dbReference type="EMBL" id="AQHW01000027">
    <property type="protein sequence ID" value="KKB48365.1"/>
    <property type="molecule type" value="Genomic_DNA"/>
</dbReference>
<organism evidence="9 10">
    <name type="scientific">Parabacteroides gordonii MS-1 = DSM 23371</name>
    <dbReference type="NCBI Taxonomy" id="1203610"/>
    <lineage>
        <taxon>Bacteria</taxon>
        <taxon>Pseudomonadati</taxon>
        <taxon>Bacteroidota</taxon>
        <taxon>Bacteroidia</taxon>
        <taxon>Bacteroidales</taxon>
        <taxon>Tannerellaceae</taxon>
        <taxon>Parabacteroides</taxon>
    </lineage>
</organism>
<dbReference type="InterPro" id="IPR025857">
    <property type="entry name" value="MacB_PCD"/>
</dbReference>
<dbReference type="InterPro" id="IPR003838">
    <property type="entry name" value="ABC3_permease_C"/>
</dbReference>
<dbReference type="Proteomes" id="UP000033035">
    <property type="component" value="Unassembled WGS sequence"/>
</dbReference>
<evidence type="ECO:0000256" key="5">
    <source>
        <dbReference type="ARBA" id="ARBA00023136"/>
    </source>
</evidence>
<feature type="transmembrane region" description="Helical" evidence="6">
    <location>
        <begin position="670"/>
        <end position="689"/>
    </location>
</feature>
<evidence type="ECO:0000259" key="7">
    <source>
        <dbReference type="Pfam" id="PF02687"/>
    </source>
</evidence>
<feature type="transmembrane region" description="Helical" evidence="6">
    <location>
        <begin position="721"/>
        <end position="739"/>
    </location>
</feature>
<dbReference type="InterPro" id="IPR050250">
    <property type="entry name" value="Macrolide_Exporter_MacB"/>
</dbReference>
<sequence>MKNLYISFRTLFKKGRHNDIKILSLGVGLAMGLVLIAKVCFELSYDNFYPESDRVFAIQENFSIGDKSHDGFPCVSGGVAPGMKAEIPGVEAATRCDRMGELVMKTSGDKKYKATFIMADSCFYDVLPREMLAGDARETLSRPLYALVSEEMAGKINPDGADVIGKTFEVETFPGVQITVGGVFKDVPKNTHLYYDILVSLSSFKAIAGWTKEDQWLGGDSYNAYVLLQPGLSADDMLQPMAEMLDRHVDSKKLKEQGMSYSIFLRPLGELYASSPATKRMAVMLTAIAFAILFAALMNYVLLVISSMVTRSKDVAIHKCYGATGWNITDMIFSETFLNLLISVVFSTLLVFGFRRIVEELLGTSLSSLFTPDTLMILLGVCVLVFLVAGLLPSQLFAKIPVALVFRSYTNSRRSWKKALLFIQFVAVGFLVCLLIVIGGQYSFMVNDNPGYSYDRLAYCNLEGVSQSSRKALMDEIRKQGEVEDVTTCYELPAFSGSGDIVYRPGTEDAVAHFQDLYGTNANFVSLLEMKVIEGQAFDESYSDSMQLVMLSRQMATELANVFEWKDGVVGKKLDIGGHGTNDPFTVVGVYDDVRIGQIGQEGMVNSAIFFSKRAEQTLVVKFRERNAENLAHINNVIKEFLPDRDINLVDYRFSLAKLYDTSRIFRDSVMAGGIITLIIALIGLIGYINDETNRRGKEIAVRKINGATERDILRLISSDIVWMALPAILIGAGASWFAGEKWLQQFSEKIPMNAGLFLTGSVVVLAVILLTVVYRTWMVANANPVLSLKSE</sequence>
<dbReference type="AlphaFoldDB" id="A0A0F5ISR5"/>
<feature type="domain" description="ABC3 transporter permease C-terminal" evidence="7">
    <location>
        <begin position="674"/>
        <end position="785"/>
    </location>
</feature>
<feature type="transmembrane region" description="Helical" evidence="6">
    <location>
        <begin position="751"/>
        <end position="775"/>
    </location>
</feature>
<feature type="transmembrane region" description="Helical" evidence="6">
    <location>
        <begin position="20"/>
        <end position="37"/>
    </location>
</feature>
<dbReference type="STRING" id="1203610.HMPREF1536_04829"/>
<feature type="domain" description="ABC3 transporter permease C-terminal" evidence="7">
    <location>
        <begin position="287"/>
        <end position="401"/>
    </location>
</feature>
<accession>A0A0F5ISR5</accession>
<dbReference type="GO" id="GO:0022857">
    <property type="term" value="F:transmembrane transporter activity"/>
    <property type="evidence" value="ECO:0007669"/>
    <property type="project" value="TreeGrafter"/>
</dbReference>
<keyword evidence="4 6" id="KW-1133">Transmembrane helix</keyword>
<evidence type="ECO:0000256" key="6">
    <source>
        <dbReference type="SAM" id="Phobius"/>
    </source>
</evidence>
<keyword evidence="10" id="KW-1185">Reference proteome</keyword>
<keyword evidence="5 6" id="KW-0472">Membrane</keyword>
<evidence type="ECO:0000256" key="1">
    <source>
        <dbReference type="ARBA" id="ARBA00004651"/>
    </source>
</evidence>
<gene>
    <name evidence="9" type="ORF">HMPREF1536_04829</name>
</gene>
<dbReference type="PANTHER" id="PTHR30572">
    <property type="entry name" value="MEMBRANE COMPONENT OF TRANSPORTER-RELATED"/>
    <property type="match status" value="1"/>
</dbReference>
<dbReference type="Pfam" id="PF02687">
    <property type="entry name" value="FtsX"/>
    <property type="match status" value="2"/>
</dbReference>
<evidence type="ECO:0000256" key="4">
    <source>
        <dbReference type="ARBA" id="ARBA00022989"/>
    </source>
</evidence>
<protein>
    <recommendedName>
        <fullName evidence="11">ABC3 transporter permease protein domain-containing protein</fullName>
    </recommendedName>
</protein>
<feature type="domain" description="MacB-like periplasmic core" evidence="8">
    <location>
        <begin position="427"/>
        <end position="615"/>
    </location>
</feature>
<feature type="domain" description="MacB-like periplasmic core" evidence="8">
    <location>
        <begin position="24"/>
        <end position="237"/>
    </location>
</feature>
<feature type="transmembrane region" description="Helical" evidence="6">
    <location>
        <begin position="337"/>
        <end position="355"/>
    </location>
</feature>
<feature type="transmembrane region" description="Helical" evidence="6">
    <location>
        <begin position="375"/>
        <end position="398"/>
    </location>
</feature>
<evidence type="ECO:0000313" key="9">
    <source>
        <dbReference type="EMBL" id="KKB48365.1"/>
    </source>
</evidence>
<dbReference type="HOGENOM" id="CLU_008713_0_1_10"/>
<evidence type="ECO:0000256" key="2">
    <source>
        <dbReference type="ARBA" id="ARBA00022475"/>
    </source>
</evidence>
<dbReference type="GO" id="GO:0005886">
    <property type="term" value="C:plasma membrane"/>
    <property type="evidence" value="ECO:0007669"/>
    <property type="project" value="UniProtKB-SubCell"/>
</dbReference>
<dbReference type="RefSeq" id="WP_028727301.1">
    <property type="nucleotide sequence ID" value="NZ_AUAE01000013.1"/>
</dbReference>